<dbReference type="GO" id="GO:0016758">
    <property type="term" value="F:hexosyltransferase activity"/>
    <property type="evidence" value="ECO:0007669"/>
    <property type="project" value="UniProtKB-ARBA"/>
</dbReference>
<evidence type="ECO:0000259" key="1">
    <source>
        <dbReference type="Pfam" id="PF00535"/>
    </source>
</evidence>
<dbReference type="InterPro" id="IPR029044">
    <property type="entry name" value="Nucleotide-diphossugar_trans"/>
</dbReference>
<organism evidence="2">
    <name type="scientific">mine drainage metagenome</name>
    <dbReference type="NCBI Taxonomy" id="410659"/>
    <lineage>
        <taxon>unclassified sequences</taxon>
        <taxon>metagenomes</taxon>
        <taxon>ecological metagenomes</taxon>
    </lineage>
</organism>
<evidence type="ECO:0000313" key="2">
    <source>
        <dbReference type="EMBL" id="OIQ97569.1"/>
    </source>
</evidence>
<dbReference type="SUPFAM" id="SSF53448">
    <property type="entry name" value="Nucleotide-diphospho-sugar transferases"/>
    <property type="match status" value="1"/>
</dbReference>
<dbReference type="CDD" id="cd06433">
    <property type="entry name" value="GT_2_WfgS_like"/>
    <property type="match status" value="1"/>
</dbReference>
<reference evidence="2" key="1">
    <citation type="submission" date="2016-10" db="EMBL/GenBank/DDBJ databases">
        <title>Sequence of Gallionella enrichment culture.</title>
        <authorList>
            <person name="Poehlein A."/>
            <person name="Muehling M."/>
            <person name="Daniel R."/>
        </authorList>
    </citation>
    <scope>NUCLEOTIDE SEQUENCE</scope>
</reference>
<gene>
    <name evidence="2" type="ORF">GALL_204530</name>
</gene>
<comment type="caution">
    <text evidence="2">The sequence shown here is derived from an EMBL/GenBank/DDBJ whole genome shotgun (WGS) entry which is preliminary data.</text>
</comment>
<keyword evidence="2" id="KW-0328">Glycosyltransferase</keyword>
<dbReference type="AlphaFoldDB" id="A0A1J5RPA1"/>
<dbReference type="PANTHER" id="PTHR22916:SF3">
    <property type="entry name" value="UDP-GLCNAC:BETAGAL BETA-1,3-N-ACETYLGLUCOSAMINYLTRANSFERASE-LIKE PROTEIN 1"/>
    <property type="match status" value="1"/>
</dbReference>
<dbReference type="PANTHER" id="PTHR22916">
    <property type="entry name" value="GLYCOSYLTRANSFERASE"/>
    <property type="match status" value="1"/>
</dbReference>
<dbReference type="Gene3D" id="3.90.550.10">
    <property type="entry name" value="Spore Coat Polysaccharide Biosynthesis Protein SpsA, Chain A"/>
    <property type="match status" value="1"/>
</dbReference>
<dbReference type="EC" id="2.4.1.-" evidence="2"/>
<name>A0A1J5RPA1_9ZZZZ</name>
<keyword evidence="2" id="KW-0808">Transferase</keyword>
<dbReference type="EMBL" id="MLJW01000131">
    <property type="protein sequence ID" value="OIQ97569.1"/>
    <property type="molecule type" value="Genomic_DNA"/>
</dbReference>
<sequence length="262" mass="29793">MYIEKPANEMKSLISVITVCFNSSATIEDTINSVEAQRYSNVEHLVIDGASTDSTMEIVGQHASIKRVISEPDGGIYDAMNKGISTAQGEIIGMLNADDLYADDDVLSRVAELFSDASIDACYADLVYVKQQDTNVIVRYWKSKEFESGLFKDGWMPAHPTFFVRKSVYERLGGFDLNYKIAADFELLFRFIEQHKIRTRYLPKVLVKMRLGGTTNKSLANIYKQNREILRVLKCNYSRFSISNFILNKAISRFTQFLTKPN</sequence>
<accession>A0A1J5RPA1</accession>
<feature type="domain" description="Glycosyltransferase 2-like" evidence="1">
    <location>
        <begin position="15"/>
        <end position="170"/>
    </location>
</feature>
<dbReference type="Pfam" id="PF00535">
    <property type="entry name" value="Glycos_transf_2"/>
    <property type="match status" value="1"/>
</dbReference>
<proteinExistence type="predicted"/>
<dbReference type="InterPro" id="IPR001173">
    <property type="entry name" value="Glyco_trans_2-like"/>
</dbReference>
<protein>
    <submittedName>
        <fullName evidence="2">PGL/p-HBAD biosynthesis glycosyltransferase</fullName>
        <ecNumber evidence="2">2.4.1.-</ecNumber>
    </submittedName>
</protein>